<feature type="domain" description="AMP-dependent synthetase/ligase" evidence="1">
    <location>
        <begin position="16"/>
        <end position="230"/>
    </location>
</feature>
<accession>T0ZK96</accession>
<reference evidence="2" key="2">
    <citation type="journal article" date="2014" name="ISME J.">
        <title>Microbial stratification in low pH oxic and suboxic macroscopic growths along an acid mine drainage.</title>
        <authorList>
            <person name="Mendez-Garcia C."/>
            <person name="Mesa V."/>
            <person name="Sprenger R.R."/>
            <person name="Richter M."/>
            <person name="Diez M.S."/>
            <person name="Solano J."/>
            <person name="Bargiela R."/>
            <person name="Golyshina O.V."/>
            <person name="Manteca A."/>
            <person name="Ramos J.L."/>
            <person name="Gallego J.R."/>
            <person name="Llorente I."/>
            <person name="Martins Dos Santos V.A."/>
            <person name="Jensen O.N."/>
            <person name="Pelaez A.I."/>
            <person name="Sanchez J."/>
            <person name="Ferrer M."/>
        </authorList>
    </citation>
    <scope>NUCLEOTIDE SEQUENCE</scope>
</reference>
<protein>
    <submittedName>
        <fullName evidence="2">Long-chain-fatty-acid--CoA ligase</fullName>
    </submittedName>
</protein>
<dbReference type="InterPro" id="IPR000873">
    <property type="entry name" value="AMP-dep_synth/lig_dom"/>
</dbReference>
<dbReference type="InterPro" id="IPR020845">
    <property type="entry name" value="AMP-binding_CS"/>
</dbReference>
<dbReference type="EMBL" id="AUZY01008775">
    <property type="protein sequence ID" value="EQD44877.1"/>
    <property type="molecule type" value="Genomic_DNA"/>
</dbReference>
<dbReference type="SUPFAM" id="SSF56801">
    <property type="entry name" value="Acetyl-CoA synthetase-like"/>
    <property type="match status" value="1"/>
</dbReference>
<gene>
    <name evidence="2" type="ORF">B1B_13325</name>
</gene>
<organism evidence="2">
    <name type="scientific">mine drainage metagenome</name>
    <dbReference type="NCBI Taxonomy" id="410659"/>
    <lineage>
        <taxon>unclassified sequences</taxon>
        <taxon>metagenomes</taxon>
        <taxon>ecological metagenomes</taxon>
    </lineage>
</organism>
<dbReference type="AlphaFoldDB" id="T0ZK96"/>
<feature type="non-terminal residue" evidence="2">
    <location>
        <position position="233"/>
    </location>
</feature>
<evidence type="ECO:0000259" key="1">
    <source>
        <dbReference type="Pfam" id="PF00501"/>
    </source>
</evidence>
<keyword evidence="2" id="KW-0436">Ligase</keyword>
<dbReference type="InterPro" id="IPR042099">
    <property type="entry name" value="ANL_N_sf"/>
</dbReference>
<dbReference type="PANTHER" id="PTHR43767">
    <property type="entry name" value="LONG-CHAIN-FATTY-ACID--COA LIGASE"/>
    <property type="match status" value="1"/>
</dbReference>
<dbReference type="Pfam" id="PF00501">
    <property type="entry name" value="AMP-binding"/>
    <property type="match status" value="1"/>
</dbReference>
<dbReference type="InterPro" id="IPR050237">
    <property type="entry name" value="ATP-dep_AMP-bd_enzyme"/>
</dbReference>
<comment type="caution">
    <text evidence="2">The sequence shown here is derived from an EMBL/GenBank/DDBJ whole genome shotgun (WGS) entry which is preliminary data.</text>
</comment>
<reference evidence="2" key="1">
    <citation type="submission" date="2013-08" db="EMBL/GenBank/DDBJ databases">
        <authorList>
            <person name="Mendez C."/>
            <person name="Richter M."/>
            <person name="Ferrer M."/>
            <person name="Sanchez J."/>
        </authorList>
    </citation>
    <scope>NUCLEOTIDE SEQUENCE</scope>
</reference>
<sequence length="233" mass="26133">MPSPDERPHDLVTLVRARARTHASKWAFQFSDRTIRYDEFDRETDRFAAGLRRAGIHRGGRVATLLFNTPDFLLLWFALAKIRAVLVPLNTGLKGEILRYELDDSRPTGLVVDRRLWPVYSEVRSRVPIPHEWWTGPEDGSEPPTEVAAWTSLAGEPTAAPPAETPDPWEPAAILYTSGTTGPPKGAIIPHEKMLTTSWEIGQRSRLDAHSVLFTALPLFHCNAQEMTTLTSM</sequence>
<name>T0ZK96_9ZZZZ</name>
<dbReference type="PROSITE" id="PS00455">
    <property type="entry name" value="AMP_BINDING"/>
    <property type="match status" value="1"/>
</dbReference>
<evidence type="ECO:0000313" key="2">
    <source>
        <dbReference type="EMBL" id="EQD44877.1"/>
    </source>
</evidence>
<proteinExistence type="predicted"/>
<dbReference type="Gene3D" id="3.40.50.12780">
    <property type="entry name" value="N-terminal domain of ligase-like"/>
    <property type="match status" value="1"/>
</dbReference>
<dbReference type="GO" id="GO:0016874">
    <property type="term" value="F:ligase activity"/>
    <property type="evidence" value="ECO:0007669"/>
    <property type="project" value="UniProtKB-KW"/>
</dbReference>
<dbReference type="PANTHER" id="PTHR43767:SF1">
    <property type="entry name" value="NONRIBOSOMAL PEPTIDE SYNTHASE PES1 (EUROFUNG)-RELATED"/>
    <property type="match status" value="1"/>
</dbReference>